<evidence type="ECO:0000313" key="3">
    <source>
        <dbReference type="Proteomes" id="UP001066327"/>
    </source>
</evidence>
<dbReference type="RefSeq" id="WP_269592591.1">
    <property type="nucleotide sequence ID" value="NZ_CP130954.1"/>
</dbReference>
<keyword evidence="3" id="KW-1185">Reference proteome</keyword>
<dbReference type="AlphaFoldDB" id="A0AAX3YPG3"/>
<geneLocation type="plasmid" evidence="2 4">
    <name>pRho-VOC14-C342</name>
</geneLocation>
<gene>
    <name evidence="1" type="ORF">O4328_39335</name>
    <name evidence="2" type="ORF">Q5707_38285</name>
</gene>
<accession>A0AAX3YPG3</accession>
<proteinExistence type="predicted"/>
<dbReference type="Proteomes" id="UP001231166">
    <property type="component" value="Plasmid pRho-VOC14-C342"/>
</dbReference>
<reference evidence="1" key="1">
    <citation type="submission" date="2022-12" db="EMBL/GenBank/DDBJ databases">
        <authorList>
            <person name="Krivoruchko A.V."/>
            <person name="Elkin A."/>
        </authorList>
    </citation>
    <scope>NUCLEOTIDE SEQUENCE</scope>
    <source>
        <strain evidence="1">IEGM 249</strain>
    </source>
</reference>
<evidence type="ECO:0000313" key="1">
    <source>
        <dbReference type="EMBL" id="MCZ4589625.1"/>
    </source>
</evidence>
<organism evidence="2 4">
    <name type="scientific">Rhodococcus opacus</name>
    <name type="common">Nocardia opaca</name>
    <dbReference type="NCBI Taxonomy" id="37919"/>
    <lineage>
        <taxon>Bacteria</taxon>
        <taxon>Bacillati</taxon>
        <taxon>Actinomycetota</taxon>
        <taxon>Actinomycetes</taxon>
        <taxon>Mycobacteriales</taxon>
        <taxon>Nocardiaceae</taxon>
        <taxon>Rhodococcus</taxon>
    </lineage>
</organism>
<sequence length="40" mass="4473">MPFETTDAQRYIQEPFRTGNPLLGWIHQLAVDAATVRSAA</sequence>
<dbReference type="Proteomes" id="UP001066327">
    <property type="component" value="Unassembled WGS sequence"/>
</dbReference>
<name>A0AAX3YPG3_RHOOP</name>
<dbReference type="EMBL" id="CP130954">
    <property type="protein sequence ID" value="WLF51216.1"/>
    <property type="molecule type" value="Genomic_DNA"/>
</dbReference>
<protein>
    <submittedName>
        <fullName evidence="2">Uncharacterized protein</fullName>
    </submittedName>
</protein>
<dbReference type="EMBL" id="JAPWIS010000034">
    <property type="protein sequence ID" value="MCZ4589625.1"/>
    <property type="molecule type" value="Genomic_DNA"/>
</dbReference>
<keyword evidence="2" id="KW-0614">Plasmid</keyword>
<reference evidence="2" key="2">
    <citation type="submission" date="2023-07" db="EMBL/GenBank/DDBJ databases">
        <title>Genomic analysis of Rhodococcus opacus VOC-14 with glycol ethers degradation activity.</title>
        <authorList>
            <person name="Narkevich D.A."/>
            <person name="Hlushen A.M."/>
            <person name="Akhremchuk A.E."/>
            <person name="Sikolenko M.A."/>
            <person name="Valentovich L.N."/>
        </authorList>
    </citation>
    <scope>NUCLEOTIDE SEQUENCE</scope>
    <source>
        <strain evidence="2">VOC-14</strain>
        <plasmid evidence="2">pRho-VOC14-C342</plasmid>
    </source>
</reference>
<evidence type="ECO:0000313" key="4">
    <source>
        <dbReference type="Proteomes" id="UP001231166"/>
    </source>
</evidence>
<evidence type="ECO:0000313" key="2">
    <source>
        <dbReference type="EMBL" id="WLF51216.1"/>
    </source>
</evidence>